<accession>A0A4S2H0Q4</accession>
<keyword evidence="4" id="KW-1185">Reference proteome</keyword>
<evidence type="ECO:0000256" key="1">
    <source>
        <dbReference type="ARBA" id="ARBA00005953"/>
    </source>
</evidence>
<dbReference type="Gene3D" id="3.10.129.10">
    <property type="entry name" value="Hotdog Thioesterase"/>
    <property type="match status" value="1"/>
</dbReference>
<dbReference type="Pfam" id="PF13279">
    <property type="entry name" value="4HBT_2"/>
    <property type="match status" value="1"/>
</dbReference>
<comment type="caution">
    <text evidence="3">The sequence shown here is derived from an EMBL/GenBank/DDBJ whole genome shotgun (WGS) entry which is preliminary data.</text>
</comment>
<organism evidence="3 4">
    <name type="scientific">Marinicauda algicola</name>
    <dbReference type="NCBI Taxonomy" id="2029849"/>
    <lineage>
        <taxon>Bacteria</taxon>
        <taxon>Pseudomonadati</taxon>
        <taxon>Pseudomonadota</taxon>
        <taxon>Alphaproteobacteria</taxon>
        <taxon>Maricaulales</taxon>
        <taxon>Maricaulaceae</taxon>
        <taxon>Marinicauda</taxon>
    </lineage>
</organism>
<evidence type="ECO:0000256" key="2">
    <source>
        <dbReference type="ARBA" id="ARBA00022801"/>
    </source>
</evidence>
<dbReference type="GO" id="GO:0047617">
    <property type="term" value="F:fatty acyl-CoA hydrolase activity"/>
    <property type="evidence" value="ECO:0007669"/>
    <property type="project" value="TreeGrafter"/>
</dbReference>
<dbReference type="RefSeq" id="WP_135995513.1">
    <property type="nucleotide sequence ID" value="NZ_CP071057.1"/>
</dbReference>
<gene>
    <name evidence="3" type="ORF">E5163_07510</name>
</gene>
<dbReference type="OrthoDB" id="9801517at2"/>
<dbReference type="SUPFAM" id="SSF54637">
    <property type="entry name" value="Thioesterase/thiol ester dehydrase-isomerase"/>
    <property type="match status" value="1"/>
</dbReference>
<dbReference type="AlphaFoldDB" id="A0A4S2H0Q4"/>
<evidence type="ECO:0000313" key="4">
    <source>
        <dbReference type="Proteomes" id="UP000308054"/>
    </source>
</evidence>
<proteinExistence type="inferred from homology"/>
<name>A0A4S2H0Q4_9PROT</name>
<dbReference type="CDD" id="cd00586">
    <property type="entry name" value="4HBT"/>
    <property type="match status" value="1"/>
</dbReference>
<evidence type="ECO:0000313" key="3">
    <source>
        <dbReference type="EMBL" id="TGY88973.1"/>
    </source>
</evidence>
<dbReference type="InterPro" id="IPR029069">
    <property type="entry name" value="HotDog_dom_sf"/>
</dbReference>
<keyword evidence="2" id="KW-0378">Hydrolase</keyword>
<dbReference type="PANTHER" id="PTHR31793:SF27">
    <property type="entry name" value="NOVEL THIOESTERASE SUPERFAMILY DOMAIN AND SAPOSIN A-TYPE DOMAIN CONTAINING PROTEIN (0610012H03RIK)"/>
    <property type="match status" value="1"/>
</dbReference>
<protein>
    <submittedName>
        <fullName evidence="3">Acyl-CoA thioesterase</fullName>
    </submittedName>
</protein>
<dbReference type="EMBL" id="SRXW01000002">
    <property type="protein sequence ID" value="TGY88973.1"/>
    <property type="molecule type" value="Genomic_DNA"/>
</dbReference>
<dbReference type="PANTHER" id="PTHR31793">
    <property type="entry name" value="4-HYDROXYBENZOYL-COA THIOESTERASE FAMILY MEMBER"/>
    <property type="match status" value="1"/>
</dbReference>
<reference evidence="3 4" key="1">
    <citation type="journal article" date="2017" name="Int. J. Syst. Evol. Microbiol.">
        <title>Marinicauda algicola sp. nov., isolated from a marine red alga Rhodosorus marinus.</title>
        <authorList>
            <person name="Jeong S.E."/>
            <person name="Jeon S.H."/>
            <person name="Chun B.H."/>
            <person name="Kim D.W."/>
            <person name="Jeon C.O."/>
        </authorList>
    </citation>
    <scope>NUCLEOTIDE SEQUENCE [LARGE SCALE GENOMIC DNA]</scope>
    <source>
        <strain evidence="3 4">JCM 31718</strain>
    </source>
</reference>
<dbReference type="Proteomes" id="UP000308054">
    <property type="component" value="Unassembled WGS sequence"/>
</dbReference>
<sequence length="146" mass="16473">MKPDPKRLKRETYPLCVTVPSRFRDLDTLGHINNVAIGSFYEEGRAHLNRTVFPPQTRHAHAMRLLIADVHIAYLREAHYPGDVEVRAGILRIGTSSYTIALALFQKGECVGTCETVLVNTDGERPTPIPHEGRERLEAYRLAALR</sequence>
<dbReference type="InterPro" id="IPR050563">
    <property type="entry name" value="4-hydroxybenzoyl-CoA_TE"/>
</dbReference>
<comment type="similarity">
    <text evidence="1">Belongs to the 4-hydroxybenzoyl-CoA thioesterase family.</text>
</comment>